<dbReference type="PANTHER" id="PTHR43510">
    <property type="entry name" value="AMINOTRANSFERASE FUNCTION, HYPOTHETICAL (EUROFUNG)"/>
    <property type="match status" value="1"/>
</dbReference>
<feature type="domain" description="Aminotransferase class I/classII large" evidence="1">
    <location>
        <begin position="54"/>
        <end position="357"/>
    </location>
</feature>
<dbReference type="GO" id="GO:0008483">
    <property type="term" value="F:transaminase activity"/>
    <property type="evidence" value="ECO:0007669"/>
    <property type="project" value="UniProtKB-KW"/>
</dbReference>
<dbReference type="Proteomes" id="UP001595975">
    <property type="component" value="Unassembled WGS sequence"/>
</dbReference>
<dbReference type="CDD" id="cd00609">
    <property type="entry name" value="AAT_like"/>
    <property type="match status" value="1"/>
</dbReference>
<gene>
    <name evidence="2" type="ORF">ACFP3U_32785</name>
</gene>
<evidence type="ECO:0000259" key="1">
    <source>
        <dbReference type="Pfam" id="PF00155"/>
    </source>
</evidence>
<dbReference type="InterPro" id="IPR015424">
    <property type="entry name" value="PyrdxlP-dep_Trfase"/>
</dbReference>
<dbReference type="EMBL" id="JBHSOF010000065">
    <property type="protein sequence ID" value="MFC5667727.1"/>
    <property type="molecule type" value="Genomic_DNA"/>
</dbReference>
<comment type="caution">
    <text evidence="2">The sequence shown here is derived from an EMBL/GenBank/DDBJ whole genome shotgun (WGS) entry which is preliminary data.</text>
</comment>
<keyword evidence="2" id="KW-0808">Transferase</keyword>
<name>A0ABW0XDA8_9ACTN</name>
<dbReference type="Gene3D" id="3.90.1150.10">
    <property type="entry name" value="Aspartate Aminotransferase, domain 1"/>
    <property type="match status" value="1"/>
</dbReference>
<protein>
    <submittedName>
        <fullName evidence="2">Aminotransferase class I/II-fold pyridoxal phosphate-dependent enzyme</fullName>
    </submittedName>
</protein>
<dbReference type="Pfam" id="PF00155">
    <property type="entry name" value="Aminotran_1_2"/>
    <property type="match status" value="1"/>
</dbReference>
<evidence type="ECO:0000313" key="3">
    <source>
        <dbReference type="Proteomes" id="UP001595975"/>
    </source>
</evidence>
<dbReference type="InterPro" id="IPR015421">
    <property type="entry name" value="PyrdxlP-dep_Trfase_major"/>
</dbReference>
<dbReference type="PANTHER" id="PTHR43510:SF1">
    <property type="entry name" value="AMINOTRANSFERASE FUNCTION, HYPOTHETICAL (EUROFUNG)"/>
    <property type="match status" value="1"/>
</dbReference>
<dbReference type="RefSeq" id="WP_380229394.1">
    <property type="nucleotide sequence ID" value="NZ_JBHSOF010000065.1"/>
</dbReference>
<dbReference type="Gene3D" id="3.40.640.10">
    <property type="entry name" value="Type I PLP-dependent aspartate aminotransferase-like (Major domain)"/>
    <property type="match status" value="1"/>
</dbReference>
<reference evidence="3" key="1">
    <citation type="journal article" date="2019" name="Int. J. Syst. Evol. Microbiol.">
        <title>The Global Catalogue of Microorganisms (GCM) 10K type strain sequencing project: providing services to taxonomists for standard genome sequencing and annotation.</title>
        <authorList>
            <consortium name="The Broad Institute Genomics Platform"/>
            <consortium name="The Broad Institute Genome Sequencing Center for Infectious Disease"/>
            <person name="Wu L."/>
            <person name="Ma J."/>
        </authorList>
    </citation>
    <scope>NUCLEOTIDE SEQUENCE [LARGE SCALE GENOMIC DNA]</scope>
    <source>
        <strain evidence="3">CGMCC 4.1437</strain>
    </source>
</reference>
<dbReference type="SUPFAM" id="SSF53383">
    <property type="entry name" value="PLP-dependent transferases"/>
    <property type="match status" value="1"/>
</dbReference>
<accession>A0ABW0XDA8</accession>
<proteinExistence type="predicted"/>
<dbReference type="InterPro" id="IPR004839">
    <property type="entry name" value="Aminotransferase_I/II_large"/>
</dbReference>
<keyword evidence="2" id="KW-0032">Aminotransferase</keyword>
<sequence>MTRLPDFRLETYFSRWEFTARHHLTASDAQSMAMSELLALADPEDRQAWDTLALGYTETFGDPALREAIAGLYERAGAEDVICFGGAQEGLNLAMQVLLGPEDHAVVLTPDYQSAETIPLSLCAVTGVALDPDREWALDLDELTAALRPNTRVVSVNFPNNPTGKVIDAADFVRLAEICDERGIHLFSDEVYRGLERDPARTLPQAVDLSERALSLNVTSKSLGLPGLRIGWIACRDRELRSRLERAKHYTTICNAAPSEILARIAIKAREPILARNRAIIDANLPLFDEFFARFDDLFEWRAPDGGCVAYPRYLGADGVEAFCSGLVEEAGVLLLPASVFRSELTPSPTDRFRIGLGRRDPAPALDAFAGWLKGRH</sequence>
<dbReference type="InterPro" id="IPR015422">
    <property type="entry name" value="PyrdxlP-dep_Trfase_small"/>
</dbReference>
<organism evidence="2 3">
    <name type="scientific">Kitasatospora misakiensis</name>
    <dbReference type="NCBI Taxonomy" id="67330"/>
    <lineage>
        <taxon>Bacteria</taxon>
        <taxon>Bacillati</taxon>
        <taxon>Actinomycetota</taxon>
        <taxon>Actinomycetes</taxon>
        <taxon>Kitasatosporales</taxon>
        <taxon>Streptomycetaceae</taxon>
        <taxon>Kitasatospora</taxon>
    </lineage>
</organism>
<evidence type="ECO:0000313" key="2">
    <source>
        <dbReference type="EMBL" id="MFC5667727.1"/>
    </source>
</evidence>
<keyword evidence="3" id="KW-1185">Reference proteome</keyword>